<reference evidence="1 2" key="1">
    <citation type="submission" date="2023-08" db="EMBL/GenBank/DDBJ databases">
        <title>Mesonia sp. MT50, isolated from deep-sea sediment of the Mariana Trench.</title>
        <authorList>
            <person name="Fu H."/>
        </authorList>
    </citation>
    <scope>NUCLEOTIDE SEQUENCE [LARGE SCALE GENOMIC DNA]</scope>
    <source>
        <strain evidence="1 2">MT50</strain>
    </source>
</reference>
<dbReference type="Proteomes" id="UP001230915">
    <property type="component" value="Unassembled WGS sequence"/>
</dbReference>
<dbReference type="EMBL" id="JAVHUL010000030">
    <property type="protein sequence ID" value="MDQ7918052.1"/>
    <property type="molecule type" value="Genomic_DNA"/>
</dbReference>
<proteinExistence type="predicted"/>
<evidence type="ECO:0000313" key="2">
    <source>
        <dbReference type="Proteomes" id="UP001230915"/>
    </source>
</evidence>
<accession>A0ABU1A2W8</accession>
<comment type="caution">
    <text evidence="1">The sequence shown here is derived from an EMBL/GenBank/DDBJ whole genome shotgun (WGS) entry which is preliminary data.</text>
</comment>
<organism evidence="1 2">
    <name type="scientific">Mesonia profundi</name>
    <dbReference type="NCBI Taxonomy" id="3070998"/>
    <lineage>
        <taxon>Bacteria</taxon>
        <taxon>Pseudomonadati</taxon>
        <taxon>Bacteroidota</taxon>
        <taxon>Flavobacteriia</taxon>
        <taxon>Flavobacteriales</taxon>
        <taxon>Flavobacteriaceae</taxon>
        <taxon>Mesonia</taxon>
    </lineage>
</organism>
<gene>
    <name evidence="1" type="ORF">RBU60_10725</name>
</gene>
<protein>
    <submittedName>
        <fullName evidence="1">Uncharacterized protein</fullName>
    </submittedName>
</protein>
<sequence>MKGLKISSGNAAGKKINKNIISKEKGQKDQIRNELITVTILVKIITIKLIKIDLLLL</sequence>
<dbReference type="RefSeq" id="WP_308864983.1">
    <property type="nucleotide sequence ID" value="NZ_JAVHUL010000030.1"/>
</dbReference>
<name>A0ABU1A2W8_9FLAO</name>
<keyword evidence="2" id="KW-1185">Reference proteome</keyword>
<evidence type="ECO:0000313" key="1">
    <source>
        <dbReference type="EMBL" id="MDQ7918052.1"/>
    </source>
</evidence>